<comment type="caution">
    <text evidence="6">The sequence shown here is derived from an EMBL/GenBank/DDBJ whole genome shotgun (WGS) entry which is preliminary data.</text>
</comment>
<dbReference type="Pfam" id="PF12833">
    <property type="entry name" value="HTH_18"/>
    <property type="match status" value="1"/>
</dbReference>
<dbReference type="SMART" id="SM00342">
    <property type="entry name" value="HTH_ARAC"/>
    <property type="match status" value="1"/>
</dbReference>
<dbReference type="PANTHER" id="PTHR46796:SF6">
    <property type="entry name" value="ARAC SUBFAMILY"/>
    <property type="match status" value="1"/>
</dbReference>
<dbReference type="InterPro" id="IPR050204">
    <property type="entry name" value="AraC_XylS_family_regulators"/>
</dbReference>
<protein>
    <submittedName>
        <fullName evidence="6">AraC family transcriptional regulator</fullName>
    </submittedName>
</protein>
<feature type="domain" description="HTH araC/xylS-type" evidence="5">
    <location>
        <begin position="228"/>
        <end position="327"/>
    </location>
</feature>
<dbReference type="GO" id="GO:0003700">
    <property type="term" value="F:DNA-binding transcription factor activity"/>
    <property type="evidence" value="ECO:0007669"/>
    <property type="project" value="InterPro"/>
</dbReference>
<dbReference type="PROSITE" id="PS01124">
    <property type="entry name" value="HTH_ARAC_FAMILY_2"/>
    <property type="match status" value="1"/>
</dbReference>
<name>A0A317PDD5_9HYPH</name>
<dbReference type="InterPro" id="IPR009057">
    <property type="entry name" value="Homeodomain-like_sf"/>
</dbReference>
<gene>
    <name evidence="6" type="ORF">DFR52_1155</name>
</gene>
<proteinExistence type="predicted"/>
<keyword evidence="3" id="KW-0804">Transcription</keyword>
<dbReference type="RefSeq" id="WP_158285040.1">
    <property type="nucleotide sequence ID" value="NZ_QGTR01000015.1"/>
</dbReference>
<dbReference type="InterPro" id="IPR018060">
    <property type="entry name" value="HTH_AraC"/>
</dbReference>
<feature type="compositionally biased region" description="Basic and acidic residues" evidence="4">
    <location>
        <begin position="1"/>
        <end position="25"/>
    </location>
</feature>
<keyword evidence="1" id="KW-0805">Transcription regulation</keyword>
<feature type="region of interest" description="Disordered" evidence="4">
    <location>
        <begin position="1"/>
        <end position="28"/>
    </location>
</feature>
<evidence type="ECO:0000256" key="1">
    <source>
        <dbReference type="ARBA" id="ARBA00023015"/>
    </source>
</evidence>
<evidence type="ECO:0000313" key="7">
    <source>
        <dbReference type="Proteomes" id="UP000246352"/>
    </source>
</evidence>
<dbReference type="SUPFAM" id="SSF46689">
    <property type="entry name" value="Homeodomain-like"/>
    <property type="match status" value="1"/>
</dbReference>
<evidence type="ECO:0000256" key="2">
    <source>
        <dbReference type="ARBA" id="ARBA00023125"/>
    </source>
</evidence>
<accession>A0A317PDD5</accession>
<sequence length="353" mass="39408">MELPDTRLPNRDGSDSRDRLRKDRFTTSTQPAGDQFAYWKSFVSPLVDVTQATSRQGFLARGTAYDLGKLHYVSAVVDPLSYQRTQAQIRDSDMDHWALVLLQEGRLRWHSGGKVMDQPVGSAVLRSFAFPFEANADTTRSVTLFLSRDNFMGMAEMLDGSIDRPVPGTMNNIISEFVLSLSRYIGRLTMAEIPIVANSLSVLLKAAMAPTVENLEAGALPISSSLFDMARRNVIKNLSNPELGPASLCRALGVSRRQLYYVFERRGGIAKYIRQRRLAACHEAFEDLTDHRLISTIAYGNGFTNPGQFSRHFHAAYGYSPSEAREARLFGYTPHKTAPASFSEWLLQVRAGE</sequence>
<dbReference type="AlphaFoldDB" id="A0A317PDD5"/>
<organism evidence="6 7">
    <name type="scientific">Hoeflea marina</name>
    <dbReference type="NCBI Taxonomy" id="274592"/>
    <lineage>
        <taxon>Bacteria</taxon>
        <taxon>Pseudomonadati</taxon>
        <taxon>Pseudomonadota</taxon>
        <taxon>Alphaproteobacteria</taxon>
        <taxon>Hyphomicrobiales</taxon>
        <taxon>Rhizobiaceae</taxon>
        <taxon>Hoeflea</taxon>
    </lineage>
</organism>
<evidence type="ECO:0000256" key="3">
    <source>
        <dbReference type="ARBA" id="ARBA00023163"/>
    </source>
</evidence>
<dbReference type="OrthoDB" id="8004517at2"/>
<dbReference type="PANTHER" id="PTHR46796">
    <property type="entry name" value="HTH-TYPE TRANSCRIPTIONAL ACTIVATOR RHAS-RELATED"/>
    <property type="match status" value="1"/>
</dbReference>
<evidence type="ECO:0000259" key="5">
    <source>
        <dbReference type="PROSITE" id="PS01124"/>
    </source>
</evidence>
<evidence type="ECO:0000313" key="6">
    <source>
        <dbReference type="EMBL" id="PWV95162.1"/>
    </source>
</evidence>
<dbReference type="EMBL" id="QGTR01000015">
    <property type="protein sequence ID" value="PWV95162.1"/>
    <property type="molecule type" value="Genomic_DNA"/>
</dbReference>
<reference evidence="6 7" key="1">
    <citation type="submission" date="2018-05" db="EMBL/GenBank/DDBJ databases">
        <title>Genomic Encyclopedia of Type Strains, Phase IV (KMG-IV): sequencing the most valuable type-strain genomes for metagenomic binning, comparative biology and taxonomic classification.</title>
        <authorList>
            <person name="Goeker M."/>
        </authorList>
    </citation>
    <scope>NUCLEOTIDE SEQUENCE [LARGE SCALE GENOMIC DNA]</scope>
    <source>
        <strain evidence="6 7">DSM 16791</strain>
    </source>
</reference>
<dbReference type="GO" id="GO:0043565">
    <property type="term" value="F:sequence-specific DNA binding"/>
    <property type="evidence" value="ECO:0007669"/>
    <property type="project" value="InterPro"/>
</dbReference>
<evidence type="ECO:0000256" key="4">
    <source>
        <dbReference type="SAM" id="MobiDB-lite"/>
    </source>
</evidence>
<keyword evidence="7" id="KW-1185">Reference proteome</keyword>
<keyword evidence="2" id="KW-0238">DNA-binding</keyword>
<dbReference type="Proteomes" id="UP000246352">
    <property type="component" value="Unassembled WGS sequence"/>
</dbReference>
<dbReference type="Gene3D" id="1.10.10.60">
    <property type="entry name" value="Homeodomain-like"/>
    <property type="match status" value="1"/>
</dbReference>